<reference evidence="3" key="1">
    <citation type="submission" date="2017-01" db="EMBL/GenBank/DDBJ databases">
        <title>Comparative genomics of anhydrobiosis in the tardigrade Hypsibius dujardini.</title>
        <authorList>
            <person name="Yoshida Y."/>
            <person name="Koutsovoulos G."/>
            <person name="Laetsch D."/>
            <person name="Stevens L."/>
            <person name="Kumar S."/>
            <person name="Horikawa D."/>
            <person name="Ishino K."/>
            <person name="Komine S."/>
            <person name="Tomita M."/>
            <person name="Blaxter M."/>
            <person name="Arakawa K."/>
        </authorList>
    </citation>
    <scope>NUCLEOTIDE SEQUENCE [LARGE SCALE GENOMIC DNA]</scope>
    <source>
        <strain evidence="3">Z151</strain>
    </source>
</reference>
<dbReference type="EMBL" id="MTYJ01000001">
    <property type="protein sequence ID" value="OQV26066.1"/>
    <property type="molecule type" value="Genomic_DNA"/>
</dbReference>
<dbReference type="Proteomes" id="UP000192578">
    <property type="component" value="Unassembled WGS sequence"/>
</dbReference>
<keyword evidence="1" id="KW-1133">Transmembrane helix</keyword>
<evidence type="ECO:0000256" key="1">
    <source>
        <dbReference type="SAM" id="Phobius"/>
    </source>
</evidence>
<feature type="transmembrane region" description="Helical" evidence="1">
    <location>
        <begin position="88"/>
        <end position="108"/>
    </location>
</feature>
<keyword evidence="1" id="KW-0812">Transmembrane</keyword>
<evidence type="ECO:0000313" key="3">
    <source>
        <dbReference type="Proteomes" id="UP000192578"/>
    </source>
</evidence>
<feature type="transmembrane region" description="Helical" evidence="1">
    <location>
        <begin position="36"/>
        <end position="54"/>
    </location>
</feature>
<evidence type="ECO:0000313" key="2">
    <source>
        <dbReference type="EMBL" id="OQV26066.1"/>
    </source>
</evidence>
<keyword evidence="1" id="KW-0472">Membrane</keyword>
<comment type="caution">
    <text evidence="2">The sequence shown here is derived from an EMBL/GenBank/DDBJ whole genome shotgun (WGS) entry which is preliminary data.</text>
</comment>
<accession>A0A1W0XF11</accession>
<gene>
    <name evidence="2" type="ORF">BV898_00194</name>
</gene>
<sequence>MPVYFGQGARWTRVPLFHDCGAHHTSGSFIQIHQLLGSYLPVSGTVTIYLFILLRVKLQSSQWRPSSVGPRPASFVAHNRLGTMQGRLVVTQMLFASSLWYCLCIFLRRCQSVFTRECFPSV</sequence>
<protein>
    <submittedName>
        <fullName evidence="2">Uncharacterized protein</fullName>
    </submittedName>
</protein>
<name>A0A1W0XF11_HYPEX</name>
<keyword evidence="3" id="KW-1185">Reference proteome</keyword>
<proteinExistence type="predicted"/>
<dbReference type="AlphaFoldDB" id="A0A1W0XF11"/>
<organism evidence="2 3">
    <name type="scientific">Hypsibius exemplaris</name>
    <name type="common">Freshwater tardigrade</name>
    <dbReference type="NCBI Taxonomy" id="2072580"/>
    <lineage>
        <taxon>Eukaryota</taxon>
        <taxon>Metazoa</taxon>
        <taxon>Ecdysozoa</taxon>
        <taxon>Tardigrada</taxon>
        <taxon>Eutardigrada</taxon>
        <taxon>Parachela</taxon>
        <taxon>Hypsibioidea</taxon>
        <taxon>Hypsibiidae</taxon>
        <taxon>Hypsibius</taxon>
    </lineage>
</organism>